<organism evidence="2 3">
    <name type="scientific">Nocardioides humi</name>
    <dbReference type="NCBI Taxonomy" id="449461"/>
    <lineage>
        <taxon>Bacteria</taxon>
        <taxon>Bacillati</taxon>
        <taxon>Actinomycetota</taxon>
        <taxon>Actinomycetes</taxon>
        <taxon>Propionibacteriales</taxon>
        <taxon>Nocardioidaceae</taxon>
        <taxon>Nocardioides</taxon>
    </lineage>
</organism>
<feature type="transmembrane region" description="Helical" evidence="1">
    <location>
        <begin position="87"/>
        <end position="106"/>
    </location>
</feature>
<feature type="transmembrane region" description="Helical" evidence="1">
    <location>
        <begin position="126"/>
        <end position="148"/>
    </location>
</feature>
<gene>
    <name evidence="2" type="ORF">GCM10009788_26350</name>
</gene>
<feature type="transmembrane region" description="Helical" evidence="1">
    <location>
        <begin position="36"/>
        <end position="52"/>
    </location>
</feature>
<dbReference type="EMBL" id="BAAAOR010000023">
    <property type="protein sequence ID" value="GAA1521214.1"/>
    <property type="molecule type" value="Genomic_DNA"/>
</dbReference>
<keyword evidence="1" id="KW-1133">Transmembrane helix</keyword>
<reference evidence="2 3" key="1">
    <citation type="journal article" date="2019" name="Int. J. Syst. Evol. Microbiol.">
        <title>The Global Catalogue of Microorganisms (GCM) 10K type strain sequencing project: providing services to taxonomists for standard genome sequencing and annotation.</title>
        <authorList>
            <consortium name="The Broad Institute Genomics Platform"/>
            <consortium name="The Broad Institute Genome Sequencing Center for Infectious Disease"/>
            <person name="Wu L."/>
            <person name="Ma J."/>
        </authorList>
    </citation>
    <scope>NUCLEOTIDE SEQUENCE [LARGE SCALE GENOMIC DNA]</scope>
    <source>
        <strain evidence="2 3">JCM 14942</strain>
    </source>
</reference>
<keyword evidence="1" id="KW-0812">Transmembrane</keyword>
<keyword evidence="3" id="KW-1185">Reference proteome</keyword>
<evidence type="ECO:0000313" key="3">
    <source>
        <dbReference type="Proteomes" id="UP001500842"/>
    </source>
</evidence>
<feature type="transmembrane region" description="Helical" evidence="1">
    <location>
        <begin position="6"/>
        <end position="24"/>
    </location>
</feature>
<sequence length="176" mass="17812">MPVPVAVVLTLCFAGCGGYAASRLRSAGGPCTRRRYAAHLAMAVAMVVMAWATPPTPVAYAAGCAFVTLAAWFVWEGVREDRAVARLASLHHAVMAAVMAVMYAAMVAPAGEAAGGHHQGTGGPALGLAASSLLVGALLLAPAGVVWLESRHRDRWLEGAAGLGMALGAAAMAVAH</sequence>
<evidence type="ECO:0000256" key="1">
    <source>
        <dbReference type="SAM" id="Phobius"/>
    </source>
</evidence>
<feature type="transmembrane region" description="Helical" evidence="1">
    <location>
        <begin position="155"/>
        <end position="175"/>
    </location>
</feature>
<proteinExistence type="predicted"/>
<dbReference type="RefSeq" id="WP_141006825.1">
    <property type="nucleotide sequence ID" value="NZ_BAAAOR010000023.1"/>
</dbReference>
<feature type="transmembrane region" description="Helical" evidence="1">
    <location>
        <begin position="58"/>
        <end position="75"/>
    </location>
</feature>
<accession>A0ABN2AKH6</accession>
<evidence type="ECO:0008006" key="4">
    <source>
        <dbReference type="Google" id="ProtNLM"/>
    </source>
</evidence>
<name>A0ABN2AKH6_9ACTN</name>
<dbReference type="Pfam" id="PF17197">
    <property type="entry name" value="DUF5134"/>
    <property type="match status" value="1"/>
</dbReference>
<evidence type="ECO:0000313" key="2">
    <source>
        <dbReference type="EMBL" id="GAA1521214.1"/>
    </source>
</evidence>
<protein>
    <recommendedName>
        <fullName evidence="4">DUF5134 domain-containing protein</fullName>
    </recommendedName>
</protein>
<comment type="caution">
    <text evidence="2">The sequence shown here is derived from an EMBL/GenBank/DDBJ whole genome shotgun (WGS) entry which is preliminary data.</text>
</comment>
<dbReference type="InterPro" id="IPR033458">
    <property type="entry name" value="DUF5134"/>
</dbReference>
<dbReference type="Proteomes" id="UP001500842">
    <property type="component" value="Unassembled WGS sequence"/>
</dbReference>
<keyword evidence="1" id="KW-0472">Membrane</keyword>